<organism evidence="1 2">
    <name type="scientific">Candidatus Collierbacteria bacterium GW2011_GWB1_44_6</name>
    <dbReference type="NCBI Taxonomy" id="1618384"/>
    <lineage>
        <taxon>Bacteria</taxon>
        <taxon>Candidatus Collieribacteriota</taxon>
    </lineage>
</organism>
<dbReference type="EMBL" id="LCJG01000038">
    <property type="protein sequence ID" value="KKT72412.1"/>
    <property type="molecule type" value="Genomic_DNA"/>
</dbReference>
<protein>
    <recommendedName>
        <fullName evidence="3">DOD-type homing endonuclease domain-containing protein</fullName>
    </recommendedName>
</protein>
<dbReference type="SUPFAM" id="SSF55608">
    <property type="entry name" value="Homing endonucleases"/>
    <property type="match status" value="1"/>
</dbReference>
<dbReference type="InterPro" id="IPR027434">
    <property type="entry name" value="Homing_endonucl"/>
</dbReference>
<reference evidence="1 2" key="1">
    <citation type="journal article" date="2015" name="Nature">
        <title>rRNA introns, odd ribosomes, and small enigmatic genomes across a large radiation of phyla.</title>
        <authorList>
            <person name="Brown C.T."/>
            <person name="Hug L.A."/>
            <person name="Thomas B.C."/>
            <person name="Sharon I."/>
            <person name="Castelle C.J."/>
            <person name="Singh A."/>
            <person name="Wilkins M.J."/>
            <person name="Williams K.H."/>
            <person name="Banfield J.F."/>
        </authorList>
    </citation>
    <scope>NUCLEOTIDE SEQUENCE [LARGE SCALE GENOMIC DNA]</scope>
</reference>
<evidence type="ECO:0008006" key="3">
    <source>
        <dbReference type="Google" id="ProtNLM"/>
    </source>
</evidence>
<dbReference type="Proteomes" id="UP000034835">
    <property type="component" value="Unassembled WGS sequence"/>
</dbReference>
<dbReference type="STRING" id="1618384.UW68_C0038G0007"/>
<comment type="caution">
    <text evidence="1">The sequence shown here is derived from an EMBL/GenBank/DDBJ whole genome shotgun (WGS) entry which is preliminary data.</text>
</comment>
<accession>A0A0G1LU86</accession>
<evidence type="ECO:0000313" key="1">
    <source>
        <dbReference type="EMBL" id="KKT72412.1"/>
    </source>
</evidence>
<proteinExistence type="predicted"/>
<evidence type="ECO:0000313" key="2">
    <source>
        <dbReference type="Proteomes" id="UP000034835"/>
    </source>
</evidence>
<gene>
    <name evidence="1" type="ORF">UW68_C0038G0007</name>
</gene>
<name>A0A0G1LU86_9BACT</name>
<sequence length="85" mass="10210">MDTDGGIFLHRYKVNNKYYDYFKICFTNMSKPLLKFVFETLTTLGFNPKYASYNKVWLYDSKEVRRYFDIIGSSNNRLLLKLPML</sequence>
<dbReference type="AlphaFoldDB" id="A0A0G1LU86"/>